<dbReference type="SMART" id="SM00297">
    <property type="entry name" value="BROMO"/>
    <property type="match status" value="1"/>
</dbReference>
<organism evidence="4 5">
    <name type="scientific">Cytospora chrysosperma</name>
    <name type="common">Cytospora canker fungus</name>
    <name type="synonym">Sphaeria chrysosperma</name>
    <dbReference type="NCBI Taxonomy" id="252740"/>
    <lineage>
        <taxon>Eukaryota</taxon>
        <taxon>Fungi</taxon>
        <taxon>Dikarya</taxon>
        <taxon>Ascomycota</taxon>
        <taxon>Pezizomycotina</taxon>
        <taxon>Sordariomycetes</taxon>
        <taxon>Sordariomycetidae</taxon>
        <taxon>Diaporthales</taxon>
        <taxon>Cytosporaceae</taxon>
        <taxon>Cytospora</taxon>
    </lineage>
</organism>
<name>A0A423VV80_CYTCH</name>
<dbReference type="STRING" id="252740.A0A423VV80"/>
<dbReference type="GO" id="GO:0005634">
    <property type="term" value="C:nucleus"/>
    <property type="evidence" value="ECO:0007669"/>
    <property type="project" value="TreeGrafter"/>
</dbReference>
<evidence type="ECO:0000256" key="2">
    <source>
        <dbReference type="PROSITE-ProRule" id="PRU00035"/>
    </source>
</evidence>
<evidence type="ECO:0000259" key="3">
    <source>
        <dbReference type="PROSITE" id="PS50014"/>
    </source>
</evidence>
<sequence>MPTKFRDTTNVAWGISATTDMQGHEDNMEDPSEQNLLQKVQAMEDAVNELESESQPCKFSQHSRSAGPNSIDVQDLGFIDLSGTSQHLKELHSVLQKLAGIRNFTPLWANQYFREIKRKVKAPESLNMTPELNNCKLVLDELMHPQHRTYNHWFLQPVDAVVQNLPTYHETILHPMDLGTMRVKLENGDYSAASEFKEDFDLLIRNCKTFNWKGETCYTAGEELERVFDRMWSRMGFQP</sequence>
<evidence type="ECO:0000256" key="1">
    <source>
        <dbReference type="ARBA" id="ARBA00023117"/>
    </source>
</evidence>
<evidence type="ECO:0000313" key="5">
    <source>
        <dbReference type="Proteomes" id="UP000284375"/>
    </source>
</evidence>
<dbReference type="InterPro" id="IPR001487">
    <property type="entry name" value="Bromodomain"/>
</dbReference>
<proteinExistence type="predicted"/>
<keyword evidence="5" id="KW-1185">Reference proteome</keyword>
<dbReference type="PRINTS" id="PR00503">
    <property type="entry name" value="BROMODOMAIN"/>
</dbReference>
<dbReference type="AlphaFoldDB" id="A0A423VV80"/>
<dbReference type="InterPro" id="IPR018359">
    <property type="entry name" value="Bromodomain_CS"/>
</dbReference>
<protein>
    <recommendedName>
        <fullName evidence="3">Bromo domain-containing protein</fullName>
    </recommendedName>
</protein>
<dbReference type="Pfam" id="PF00439">
    <property type="entry name" value="Bromodomain"/>
    <property type="match status" value="1"/>
</dbReference>
<keyword evidence="1 2" id="KW-0103">Bromodomain</keyword>
<dbReference type="EMBL" id="LJZO01000026">
    <property type="protein sequence ID" value="ROV94885.1"/>
    <property type="molecule type" value="Genomic_DNA"/>
</dbReference>
<dbReference type="PROSITE" id="PS00633">
    <property type="entry name" value="BROMODOMAIN_1"/>
    <property type="match status" value="1"/>
</dbReference>
<dbReference type="Proteomes" id="UP000284375">
    <property type="component" value="Unassembled WGS sequence"/>
</dbReference>
<dbReference type="SUPFAM" id="SSF47370">
    <property type="entry name" value="Bromodomain"/>
    <property type="match status" value="1"/>
</dbReference>
<dbReference type="GO" id="GO:0006355">
    <property type="term" value="P:regulation of DNA-templated transcription"/>
    <property type="evidence" value="ECO:0007669"/>
    <property type="project" value="TreeGrafter"/>
</dbReference>
<dbReference type="InterPro" id="IPR036427">
    <property type="entry name" value="Bromodomain-like_sf"/>
</dbReference>
<accession>A0A423VV80</accession>
<dbReference type="InterPro" id="IPR050935">
    <property type="entry name" value="Bromo_chromatin_reader"/>
</dbReference>
<evidence type="ECO:0000313" key="4">
    <source>
        <dbReference type="EMBL" id="ROV94885.1"/>
    </source>
</evidence>
<feature type="domain" description="Bromo" evidence="3">
    <location>
        <begin position="146"/>
        <end position="218"/>
    </location>
</feature>
<dbReference type="GO" id="GO:0006338">
    <property type="term" value="P:chromatin remodeling"/>
    <property type="evidence" value="ECO:0007669"/>
    <property type="project" value="TreeGrafter"/>
</dbReference>
<dbReference type="Gene3D" id="1.20.920.10">
    <property type="entry name" value="Bromodomain-like"/>
    <property type="match status" value="1"/>
</dbReference>
<dbReference type="PANTHER" id="PTHR22880:SF225">
    <property type="entry name" value="BROMODOMAIN-CONTAINING PROTEIN BET-1-RELATED"/>
    <property type="match status" value="1"/>
</dbReference>
<dbReference type="PROSITE" id="PS50014">
    <property type="entry name" value="BROMODOMAIN_2"/>
    <property type="match status" value="1"/>
</dbReference>
<dbReference type="OrthoDB" id="5241826at2759"/>
<comment type="caution">
    <text evidence="4">The sequence shown here is derived from an EMBL/GenBank/DDBJ whole genome shotgun (WGS) entry which is preliminary data.</text>
</comment>
<dbReference type="GO" id="GO:0000785">
    <property type="term" value="C:chromatin"/>
    <property type="evidence" value="ECO:0007669"/>
    <property type="project" value="TreeGrafter"/>
</dbReference>
<dbReference type="PANTHER" id="PTHR22880">
    <property type="entry name" value="FALZ-RELATED BROMODOMAIN-CONTAINING PROTEINS"/>
    <property type="match status" value="1"/>
</dbReference>
<reference evidence="4 5" key="1">
    <citation type="submission" date="2015-09" db="EMBL/GenBank/DDBJ databases">
        <title>Host preference determinants of Valsa canker pathogens revealed by comparative genomics.</title>
        <authorList>
            <person name="Yin Z."/>
            <person name="Huang L."/>
        </authorList>
    </citation>
    <scope>NUCLEOTIDE SEQUENCE [LARGE SCALE GENOMIC DNA]</scope>
    <source>
        <strain evidence="4 5">YSFL</strain>
    </source>
</reference>
<gene>
    <name evidence="4" type="ORF">VSDG_07126</name>
</gene>